<sequence length="104" mass="12238">MICILIEEQALRTEEHTTDHGRRKISLAFCLIVTIVFGVMWERPSYKKPNCRGRDHVLNGRGKTEVKSEISVQRRMESQGWELARTLRMRRQNSLLDARERGEQ</sequence>
<evidence type="ECO:0008006" key="4">
    <source>
        <dbReference type="Google" id="ProtNLM"/>
    </source>
</evidence>
<keyword evidence="1" id="KW-0812">Transmembrane</keyword>
<keyword evidence="1" id="KW-0472">Membrane</keyword>
<feature type="transmembrane region" description="Helical" evidence="1">
    <location>
        <begin position="25"/>
        <end position="42"/>
    </location>
</feature>
<proteinExistence type="predicted"/>
<organism evidence="2 3">
    <name type="scientific">Lyophyllum shimeji</name>
    <name type="common">Hon-shimeji</name>
    <name type="synonym">Tricholoma shimeji</name>
    <dbReference type="NCBI Taxonomy" id="47721"/>
    <lineage>
        <taxon>Eukaryota</taxon>
        <taxon>Fungi</taxon>
        <taxon>Dikarya</taxon>
        <taxon>Basidiomycota</taxon>
        <taxon>Agaricomycotina</taxon>
        <taxon>Agaricomycetes</taxon>
        <taxon>Agaricomycetidae</taxon>
        <taxon>Agaricales</taxon>
        <taxon>Tricholomatineae</taxon>
        <taxon>Lyophyllaceae</taxon>
        <taxon>Lyophyllum</taxon>
    </lineage>
</organism>
<dbReference type="Proteomes" id="UP001063166">
    <property type="component" value="Unassembled WGS sequence"/>
</dbReference>
<dbReference type="EMBL" id="BRPK01000006">
    <property type="protein sequence ID" value="GLB39216.1"/>
    <property type="molecule type" value="Genomic_DNA"/>
</dbReference>
<dbReference type="AlphaFoldDB" id="A0A9P3PP57"/>
<comment type="caution">
    <text evidence="2">The sequence shown here is derived from an EMBL/GenBank/DDBJ whole genome shotgun (WGS) entry which is preliminary data.</text>
</comment>
<evidence type="ECO:0000256" key="1">
    <source>
        <dbReference type="SAM" id="Phobius"/>
    </source>
</evidence>
<gene>
    <name evidence="2" type="ORF">LshimejAT787_0603780</name>
</gene>
<evidence type="ECO:0000313" key="2">
    <source>
        <dbReference type="EMBL" id="GLB39216.1"/>
    </source>
</evidence>
<protein>
    <recommendedName>
        <fullName evidence="4">Transmembrane protein</fullName>
    </recommendedName>
</protein>
<reference evidence="2" key="1">
    <citation type="submission" date="2022-07" db="EMBL/GenBank/DDBJ databases">
        <title>The genome of Lyophyllum shimeji provides insight into the initial evolution of ectomycorrhizal fungal genome.</title>
        <authorList>
            <person name="Kobayashi Y."/>
            <person name="Shibata T."/>
            <person name="Hirakawa H."/>
            <person name="Shigenobu S."/>
            <person name="Nishiyama T."/>
            <person name="Yamada A."/>
            <person name="Hasebe M."/>
            <person name="Kawaguchi M."/>
        </authorList>
    </citation>
    <scope>NUCLEOTIDE SEQUENCE</scope>
    <source>
        <strain evidence="2">AT787</strain>
    </source>
</reference>
<evidence type="ECO:0000313" key="3">
    <source>
        <dbReference type="Proteomes" id="UP001063166"/>
    </source>
</evidence>
<keyword evidence="3" id="KW-1185">Reference proteome</keyword>
<keyword evidence="1" id="KW-1133">Transmembrane helix</keyword>
<name>A0A9P3PP57_LYOSH</name>
<accession>A0A9P3PP57</accession>